<keyword evidence="2" id="KW-1185">Reference proteome</keyword>
<gene>
    <name evidence="1" type="ORF">N7458_004355</name>
</gene>
<evidence type="ECO:0000313" key="2">
    <source>
        <dbReference type="Proteomes" id="UP001213681"/>
    </source>
</evidence>
<protein>
    <submittedName>
        <fullName evidence="1">Uncharacterized protein</fullName>
    </submittedName>
</protein>
<reference evidence="1" key="1">
    <citation type="submission" date="2022-12" db="EMBL/GenBank/DDBJ databases">
        <authorList>
            <person name="Petersen C."/>
        </authorList>
    </citation>
    <scope>NUCLEOTIDE SEQUENCE</scope>
    <source>
        <strain evidence="1">IBT 16125</strain>
    </source>
</reference>
<dbReference type="Proteomes" id="UP001213681">
    <property type="component" value="Unassembled WGS sequence"/>
</dbReference>
<organism evidence="1 2">
    <name type="scientific">Penicillium daleae</name>
    <dbReference type="NCBI Taxonomy" id="63821"/>
    <lineage>
        <taxon>Eukaryota</taxon>
        <taxon>Fungi</taxon>
        <taxon>Dikarya</taxon>
        <taxon>Ascomycota</taxon>
        <taxon>Pezizomycotina</taxon>
        <taxon>Eurotiomycetes</taxon>
        <taxon>Eurotiomycetidae</taxon>
        <taxon>Eurotiales</taxon>
        <taxon>Aspergillaceae</taxon>
        <taxon>Penicillium</taxon>
    </lineage>
</organism>
<sequence>MFNVCAIAASSAENGFCSDLAPNVTEKVFSFNFRYRGGCFSPNNLCKLAAQATSGWSPSRYCSSLSSFAQQSLTKMKIVAKGKDANTEP</sequence>
<dbReference type="RefSeq" id="XP_056766355.1">
    <property type="nucleotide sequence ID" value="XM_056907737.1"/>
</dbReference>
<dbReference type="GeneID" id="81597980"/>
<proteinExistence type="predicted"/>
<accession>A0AAD6G3P9</accession>
<name>A0AAD6G3P9_9EURO</name>
<reference evidence="1" key="2">
    <citation type="journal article" date="2023" name="IMA Fungus">
        <title>Comparative genomic study of the Penicillium genus elucidates a diverse pangenome and 15 lateral gene transfer events.</title>
        <authorList>
            <person name="Petersen C."/>
            <person name="Sorensen T."/>
            <person name="Nielsen M.R."/>
            <person name="Sondergaard T.E."/>
            <person name="Sorensen J.L."/>
            <person name="Fitzpatrick D.A."/>
            <person name="Frisvad J.C."/>
            <person name="Nielsen K.L."/>
        </authorList>
    </citation>
    <scope>NUCLEOTIDE SEQUENCE</scope>
    <source>
        <strain evidence="1">IBT 16125</strain>
    </source>
</reference>
<evidence type="ECO:0000313" key="1">
    <source>
        <dbReference type="EMBL" id="KAJ5453399.1"/>
    </source>
</evidence>
<comment type="caution">
    <text evidence="1">The sequence shown here is derived from an EMBL/GenBank/DDBJ whole genome shotgun (WGS) entry which is preliminary data.</text>
</comment>
<dbReference type="EMBL" id="JAPVEA010000005">
    <property type="protein sequence ID" value="KAJ5453399.1"/>
    <property type="molecule type" value="Genomic_DNA"/>
</dbReference>
<dbReference type="AlphaFoldDB" id="A0AAD6G3P9"/>